<feature type="transmembrane region" description="Helical" evidence="5">
    <location>
        <begin position="350"/>
        <end position="370"/>
    </location>
</feature>
<name>A6WB89_KINRD</name>
<dbReference type="Pfam" id="PF07690">
    <property type="entry name" value="MFS_1"/>
    <property type="match status" value="1"/>
</dbReference>
<protein>
    <submittedName>
        <fullName evidence="7">Major facilitator superfamily MFS_1</fullName>
    </submittedName>
</protein>
<evidence type="ECO:0000256" key="2">
    <source>
        <dbReference type="ARBA" id="ARBA00022692"/>
    </source>
</evidence>
<dbReference type="GO" id="GO:0005886">
    <property type="term" value="C:plasma membrane"/>
    <property type="evidence" value="ECO:0007669"/>
    <property type="project" value="UniProtKB-SubCell"/>
</dbReference>
<dbReference type="EMBL" id="CP000750">
    <property type="protein sequence ID" value="ABS04078.1"/>
    <property type="molecule type" value="Genomic_DNA"/>
</dbReference>
<gene>
    <name evidence="7" type="ordered locus">Krad_2605</name>
</gene>
<dbReference type="eggNOG" id="COG2814">
    <property type="taxonomic scope" value="Bacteria"/>
</dbReference>
<feature type="transmembrane region" description="Helical" evidence="5">
    <location>
        <begin position="382"/>
        <end position="403"/>
    </location>
</feature>
<dbReference type="InterPro" id="IPR011701">
    <property type="entry name" value="MFS"/>
</dbReference>
<dbReference type="Gene3D" id="1.20.1250.20">
    <property type="entry name" value="MFS general substrate transporter like domains"/>
    <property type="match status" value="1"/>
</dbReference>
<feature type="transmembrane region" description="Helical" evidence="5">
    <location>
        <begin position="114"/>
        <end position="138"/>
    </location>
</feature>
<dbReference type="Proteomes" id="UP000001116">
    <property type="component" value="Chromosome"/>
</dbReference>
<keyword evidence="4 5" id="KW-0472">Membrane</keyword>
<evidence type="ECO:0000256" key="4">
    <source>
        <dbReference type="ARBA" id="ARBA00023136"/>
    </source>
</evidence>
<dbReference type="PROSITE" id="PS50850">
    <property type="entry name" value="MFS"/>
    <property type="match status" value="1"/>
</dbReference>
<keyword evidence="2 5" id="KW-0812">Transmembrane</keyword>
<evidence type="ECO:0000313" key="8">
    <source>
        <dbReference type="Proteomes" id="UP000001116"/>
    </source>
</evidence>
<feature type="domain" description="Major facilitator superfamily (MFS) profile" evidence="6">
    <location>
        <begin position="224"/>
        <end position="413"/>
    </location>
</feature>
<dbReference type="PANTHER" id="PTHR23542:SF1">
    <property type="entry name" value="MAJOR FACILITATOR SUPERFAMILY (MFS) PROFILE DOMAIN-CONTAINING PROTEIN"/>
    <property type="match status" value="1"/>
</dbReference>
<dbReference type="KEGG" id="kra:Krad_2605"/>
<dbReference type="SUPFAM" id="SSF103473">
    <property type="entry name" value="MFS general substrate transporter"/>
    <property type="match status" value="1"/>
</dbReference>
<feature type="transmembrane region" description="Helical" evidence="5">
    <location>
        <begin position="292"/>
        <end position="311"/>
    </location>
</feature>
<evidence type="ECO:0000256" key="1">
    <source>
        <dbReference type="ARBA" id="ARBA00004651"/>
    </source>
</evidence>
<evidence type="ECO:0000256" key="5">
    <source>
        <dbReference type="SAM" id="Phobius"/>
    </source>
</evidence>
<feature type="transmembrane region" description="Helical" evidence="5">
    <location>
        <begin position="262"/>
        <end position="280"/>
    </location>
</feature>
<dbReference type="PANTHER" id="PTHR23542">
    <property type="match status" value="1"/>
</dbReference>
<keyword evidence="8" id="KW-1185">Reference proteome</keyword>
<feature type="transmembrane region" description="Helical" evidence="5">
    <location>
        <begin position="28"/>
        <end position="50"/>
    </location>
</feature>
<dbReference type="AlphaFoldDB" id="A6WB89"/>
<comment type="subcellular location">
    <subcellularLocation>
        <location evidence="1">Cell membrane</location>
        <topology evidence="1">Multi-pass membrane protein</topology>
    </subcellularLocation>
</comment>
<dbReference type="InterPro" id="IPR020846">
    <property type="entry name" value="MFS_dom"/>
</dbReference>
<accession>A6WB89</accession>
<sequence>MATGRSFPLSAAAGRYAHVLALPGALRFFLPAAVARLGVAVTGVAVLWTVQGTSGSLAQAGAATGAFALADAAAGPHIARLIDRWGQRPVVAVSALVFLAAGSALIVACTSSSPATWIVLALAGLTGATAPPVGALAAARWRRTAEPTGLLPAAFALEGSLNDLTFLIGPLLVTTLSATVAPSAGLVVALSCVAAGTIGLLTARSSEPAPSQSTARSVLCDPRLLNRGFLTLFVAHLATGFFFGGIGIGITAFALAHDAGALAGPIATGSSIVSLLAGLAHGGAQRRRPAETMLSAAIVITIGCALLALVPGVPLMFLGYPIVGGCVALVLIPASELLQRATQVSVYTQAMTWINSASAAGIAASASIVGHAVQEWGWQEGFLWLSALTALLPLTLVVSYRTLRTLQHGAPRR</sequence>
<keyword evidence="3 5" id="KW-1133">Transmembrane helix</keyword>
<feature type="transmembrane region" description="Helical" evidence="5">
    <location>
        <begin position="224"/>
        <end position="256"/>
    </location>
</feature>
<dbReference type="InterPro" id="IPR036259">
    <property type="entry name" value="MFS_trans_sf"/>
</dbReference>
<feature type="transmembrane region" description="Helical" evidence="5">
    <location>
        <begin position="90"/>
        <end position="108"/>
    </location>
</feature>
<dbReference type="STRING" id="266940.Krad_2605"/>
<dbReference type="HOGENOM" id="CLU_033532_0_1_11"/>
<evidence type="ECO:0000259" key="6">
    <source>
        <dbReference type="PROSITE" id="PS50850"/>
    </source>
</evidence>
<dbReference type="OrthoDB" id="9180256at2"/>
<evidence type="ECO:0000256" key="3">
    <source>
        <dbReference type="ARBA" id="ARBA00022989"/>
    </source>
</evidence>
<feature type="transmembrane region" description="Helical" evidence="5">
    <location>
        <begin position="317"/>
        <end position="338"/>
    </location>
</feature>
<proteinExistence type="predicted"/>
<organism evidence="7 8">
    <name type="scientific">Kineococcus radiotolerans (strain ATCC BAA-149 / DSM 14245 / SRS30216)</name>
    <dbReference type="NCBI Taxonomy" id="266940"/>
    <lineage>
        <taxon>Bacteria</taxon>
        <taxon>Bacillati</taxon>
        <taxon>Actinomycetota</taxon>
        <taxon>Actinomycetes</taxon>
        <taxon>Kineosporiales</taxon>
        <taxon>Kineosporiaceae</taxon>
        <taxon>Kineococcus</taxon>
    </lineage>
</organism>
<reference evidence="8" key="1">
    <citation type="journal article" date="2008" name="PLoS ONE">
        <title>Survival in nuclear waste, extreme resistance, and potential applications gleaned from the genome sequence of Kineococcus radiotolerans SRS30216.</title>
        <authorList>
            <person name="Bagwell C.E."/>
            <person name="Bhat S."/>
            <person name="Hawkins G.M."/>
            <person name="Smith B.W."/>
            <person name="Biswas T."/>
            <person name="Hoover T.R."/>
            <person name="Saunders E."/>
            <person name="Han C.S."/>
            <person name="Tsodikov O.V."/>
            <person name="Shimkets L.J."/>
        </authorList>
    </citation>
    <scope>NUCLEOTIDE SEQUENCE [LARGE SCALE GENOMIC DNA]</scope>
    <source>
        <strain evidence="8">ATCC BAA-149 / DSM 14245 / SRS30216</strain>
    </source>
</reference>
<evidence type="ECO:0000313" key="7">
    <source>
        <dbReference type="EMBL" id="ABS04078.1"/>
    </source>
</evidence>
<dbReference type="GO" id="GO:0022857">
    <property type="term" value="F:transmembrane transporter activity"/>
    <property type="evidence" value="ECO:0007669"/>
    <property type="project" value="InterPro"/>
</dbReference>